<keyword evidence="3" id="KW-1185">Reference proteome</keyword>
<dbReference type="AlphaFoldDB" id="A0A917S8K1"/>
<keyword evidence="1" id="KW-1133">Transmembrane helix</keyword>
<proteinExistence type="predicted"/>
<organism evidence="2 3">
    <name type="scientific">Sporolactobacillus putidus</name>
    <dbReference type="NCBI Taxonomy" id="492735"/>
    <lineage>
        <taxon>Bacteria</taxon>
        <taxon>Bacillati</taxon>
        <taxon>Bacillota</taxon>
        <taxon>Bacilli</taxon>
        <taxon>Bacillales</taxon>
        <taxon>Sporolactobacillaceae</taxon>
        <taxon>Sporolactobacillus</taxon>
    </lineage>
</organism>
<dbReference type="EMBL" id="BMOK01000019">
    <property type="protein sequence ID" value="GGL64561.1"/>
    <property type="molecule type" value="Genomic_DNA"/>
</dbReference>
<name>A0A917S8K1_9BACL</name>
<keyword evidence="1" id="KW-0812">Transmembrane</keyword>
<dbReference type="Proteomes" id="UP000654670">
    <property type="component" value="Unassembled WGS sequence"/>
</dbReference>
<evidence type="ECO:0000313" key="2">
    <source>
        <dbReference type="EMBL" id="GGL64561.1"/>
    </source>
</evidence>
<feature type="transmembrane region" description="Helical" evidence="1">
    <location>
        <begin position="57"/>
        <end position="77"/>
    </location>
</feature>
<evidence type="ECO:0000256" key="1">
    <source>
        <dbReference type="SAM" id="Phobius"/>
    </source>
</evidence>
<feature type="transmembrane region" description="Helical" evidence="1">
    <location>
        <begin position="6"/>
        <end position="26"/>
    </location>
</feature>
<accession>A0A917S8K1</accession>
<keyword evidence="1" id="KW-0472">Membrane</keyword>
<evidence type="ECO:0000313" key="3">
    <source>
        <dbReference type="Proteomes" id="UP000654670"/>
    </source>
</evidence>
<gene>
    <name evidence="2" type="ORF">GCM10007968_30610</name>
</gene>
<feature type="transmembrane region" description="Helical" evidence="1">
    <location>
        <begin position="33"/>
        <end position="51"/>
    </location>
</feature>
<reference evidence="2" key="2">
    <citation type="submission" date="2020-09" db="EMBL/GenBank/DDBJ databases">
        <authorList>
            <person name="Sun Q."/>
            <person name="Ohkuma M."/>
        </authorList>
    </citation>
    <scope>NUCLEOTIDE SEQUENCE</scope>
    <source>
        <strain evidence="2">JCM 15325</strain>
    </source>
</reference>
<reference evidence="2" key="1">
    <citation type="journal article" date="2014" name="Int. J. Syst. Evol. Microbiol.">
        <title>Complete genome sequence of Corynebacterium casei LMG S-19264T (=DSM 44701T), isolated from a smear-ripened cheese.</title>
        <authorList>
            <consortium name="US DOE Joint Genome Institute (JGI-PGF)"/>
            <person name="Walter F."/>
            <person name="Albersmeier A."/>
            <person name="Kalinowski J."/>
            <person name="Ruckert C."/>
        </authorList>
    </citation>
    <scope>NUCLEOTIDE SEQUENCE</scope>
    <source>
        <strain evidence="2">JCM 15325</strain>
    </source>
</reference>
<comment type="caution">
    <text evidence="2">The sequence shown here is derived from an EMBL/GenBank/DDBJ whole genome shotgun (WGS) entry which is preliminary data.</text>
</comment>
<protein>
    <submittedName>
        <fullName evidence="2">Uncharacterized protein</fullName>
    </submittedName>
</protein>
<sequence>MPDYKIKLKVIIMFSFGLIFSITSLSSYFAHRYLNIPIIIASFLFMIYGTTEVLYYKYWKTLGFSIVTIIIFIVSLLA</sequence>